<dbReference type="Proteomes" id="UP000535937">
    <property type="component" value="Unassembled WGS sequence"/>
</dbReference>
<evidence type="ECO:0000313" key="3">
    <source>
        <dbReference type="Proteomes" id="UP000535937"/>
    </source>
</evidence>
<evidence type="ECO:0000313" key="2">
    <source>
        <dbReference type="EMBL" id="MBB3063328.1"/>
    </source>
</evidence>
<keyword evidence="3" id="KW-1185">Reference proteome</keyword>
<dbReference type="AlphaFoldDB" id="A0A7W4ZAZ6"/>
<reference evidence="2 3" key="1">
    <citation type="submission" date="2020-08" db="EMBL/GenBank/DDBJ databases">
        <title>Genomic Encyclopedia of Type Strains, Phase III (KMG-III): the genomes of soil and plant-associated and newly described type strains.</title>
        <authorList>
            <person name="Whitman W."/>
        </authorList>
    </citation>
    <scope>NUCLEOTIDE SEQUENCE [LARGE SCALE GENOMIC DNA]</scope>
    <source>
        <strain evidence="2 3">CECT 8799</strain>
    </source>
</reference>
<evidence type="ECO:0008006" key="4">
    <source>
        <dbReference type="Google" id="ProtNLM"/>
    </source>
</evidence>
<comment type="caution">
    <text evidence="2">The sequence shown here is derived from an EMBL/GenBank/DDBJ whole genome shotgun (WGS) entry which is preliminary data.</text>
</comment>
<proteinExistence type="predicted"/>
<accession>A0A7W4ZAZ6</accession>
<organism evidence="2 3">
    <name type="scientific">Microbulbifer rhizosphaerae</name>
    <dbReference type="NCBI Taxonomy" id="1562603"/>
    <lineage>
        <taxon>Bacteria</taxon>
        <taxon>Pseudomonadati</taxon>
        <taxon>Pseudomonadota</taxon>
        <taxon>Gammaproteobacteria</taxon>
        <taxon>Cellvibrionales</taxon>
        <taxon>Microbulbiferaceae</taxon>
        <taxon>Microbulbifer</taxon>
    </lineage>
</organism>
<feature type="signal peptide" evidence="1">
    <location>
        <begin position="1"/>
        <end position="21"/>
    </location>
</feature>
<keyword evidence="1" id="KW-0732">Signal</keyword>
<name>A0A7W4ZAZ6_9GAMM</name>
<gene>
    <name evidence="2" type="ORF">FHS09_004186</name>
</gene>
<sequence length="120" mass="12411">MRSAPLFLVVLLFAGAAPAGAASPQPFGKIESLVTPERERAQEWIQLLVCPGEKVTAGQKLAVQRDARGTVVQEYISGADGEVTITGRIAPGSSNTILEIGTLSASDTCGDGDCRPAGND</sequence>
<feature type="chain" id="PRO_5030920144" description="DUF5666 domain-containing protein" evidence="1">
    <location>
        <begin position="22"/>
        <end position="120"/>
    </location>
</feature>
<dbReference type="EMBL" id="JACHWZ010000028">
    <property type="protein sequence ID" value="MBB3063328.1"/>
    <property type="molecule type" value="Genomic_DNA"/>
</dbReference>
<dbReference type="RefSeq" id="WP_183463407.1">
    <property type="nucleotide sequence ID" value="NZ_JACHWZ010000028.1"/>
</dbReference>
<evidence type="ECO:0000256" key="1">
    <source>
        <dbReference type="SAM" id="SignalP"/>
    </source>
</evidence>
<protein>
    <recommendedName>
        <fullName evidence="4">DUF5666 domain-containing protein</fullName>
    </recommendedName>
</protein>